<keyword evidence="3" id="KW-1185">Reference proteome</keyword>
<keyword evidence="1" id="KW-0812">Transmembrane</keyword>
<name>A0A840UNP3_9BACT</name>
<dbReference type="RefSeq" id="WP_183350069.1">
    <property type="nucleotide sequence ID" value="NZ_JACHEO010000007.1"/>
</dbReference>
<gene>
    <name evidence="2" type="ORF">HNQ81_001606</name>
</gene>
<keyword evidence="1" id="KW-1133">Transmembrane helix</keyword>
<dbReference type="AlphaFoldDB" id="A0A840UNP3"/>
<reference evidence="2 3" key="1">
    <citation type="submission" date="2020-08" db="EMBL/GenBank/DDBJ databases">
        <title>Genomic Encyclopedia of Type Strains, Phase IV (KMG-IV): sequencing the most valuable type-strain genomes for metagenomic binning, comparative biology and taxonomic classification.</title>
        <authorList>
            <person name="Goeker M."/>
        </authorList>
    </citation>
    <scope>NUCLEOTIDE SEQUENCE [LARGE SCALE GENOMIC DNA]</scope>
    <source>
        <strain evidence="2 3">DSM 28570</strain>
    </source>
</reference>
<evidence type="ECO:0000313" key="2">
    <source>
        <dbReference type="EMBL" id="MBB5347877.1"/>
    </source>
</evidence>
<comment type="caution">
    <text evidence="2">The sequence shown here is derived from an EMBL/GenBank/DDBJ whole genome shotgun (WGS) entry which is preliminary data.</text>
</comment>
<organism evidence="2 3">
    <name type="scientific">Desulfoprunum benzoelyticum</name>
    <dbReference type="NCBI Taxonomy" id="1506996"/>
    <lineage>
        <taxon>Bacteria</taxon>
        <taxon>Pseudomonadati</taxon>
        <taxon>Thermodesulfobacteriota</taxon>
        <taxon>Desulfobulbia</taxon>
        <taxon>Desulfobulbales</taxon>
        <taxon>Desulfobulbaceae</taxon>
        <taxon>Desulfoprunum</taxon>
    </lineage>
</organism>
<dbReference type="EMBL" id="JACHEO010000007">
    <property type="protein sequence ID" value="MBB5347877.1"/>
    <property type="molecule type" value="Genomic_DNA"/>
</dbReference>
<evidence type="ECO:0000313" key="3">
    <source>
        <dbReference type="Proteomes" id="UP000539642"/>
    </source>
</evidence>
<evidence type="ECO:0000256" key="1">
    <source>
        <dbReference type="SAM" id="Phobius"/>
    </source>
</evidence>
<proteinExistence type="predicted"/>
<protein>
    <submittedName>
        <fullName evidence="2">Uncharacterized protein</fullName>
    </submittedName>
</protein>
<dbReference type="Proteomes" id="UP000539642">
    <property type="component" value="Unassembled WGS sequence"/>
</dbReference>
<accession>A0A840UNP3</accession>
<keyword evidence="1" id="KW-0472">Membrane</keyword>
<feature type="transmembrane region" description="Helical" evidence="1">
    <location>
        <begin position="15"/>
        <end position="33"/>
    </location>
</feature>
<sequence length="86" mass="9425">MSKLDPPSPPAPPVISPYIFPVVLAALGLWCLYDGWLSADPEIQEYLLFNRIGSVVLLLWAALDVVRTRRLEREEAAAAPPDQPGA</sequence>